<name>A0A8C6XU16_NAJNA</name>
<dbReference type="GO" id="GO:0005576">
    <property type="term" value="C:extracellular region"/>
    <property type="evidence" value="ECO:0007669"/>
    <property type="project" value="InterPro"/>
</dbReference>
<keyword evidence="4" id="KW-1185">Reference proteome</keyword>
<keyword evidence="2" id="KW-0732">Signal</keyword>
<accession>A0A8C6XU16</accession>
<reference evidence="3" key="1">
    <citation type="submission" date="2025-08" db="UniProtKB">
        <authorList>
            <consortium name="Ensembl"/>
        </authorList>
    </citation>
    <scope>IDENTIFICATION</scope>
</reference>
<organism evidence="3 4">
    <name type="scientific">Naja naja</name>
    <name type="common">Indian cobra</name>
    <dbReference type="NCBI Taxonomy" id="35670"/>
    <lineage>
        <taxon>Eukaryota</taxon>
        <taxon>Metazoa</taxon>
        <taxon>Chordata</taxon>
        <taxon>Craniata</taxon>
        <taxon>Vertebrata</taxon>
        <taxon>Euteleostomi</taxon>
        <taxon>Lepidosauria</taxon>
        <taxon>Squamata</taxon>
        <taxon>Bifurcata</taxon>
        <taxon>Unidentata</taxon>
        <taxon>Episquamata</taxon>
        <taxon>Toxicofera</taxon>
        <taxon>Serpentes</taxon>
        <taxon>Colubroidea</taxon>
        <taxon>Elapidae</taxon>
        <taxon>Elapinae</taxon>
        <taxon>Naja</taxon>
    </lineage>
</organism>
<reference evidence="3" key="2">
    <citation type="submission" date="2025-09" db="UniProtKB">
        <authorList>
            <consortium name="Ensembl"/>
        </authorList>
    </citation>
    <scope>IDENTIFICATION</scope>
</reference>
<sequence length="148" mass="16322">MEGIFWKTLLVPAWILLSSPVHVAPSRLLQTPASNGRRSWGGFKVRPLLGHVFFQDTNSKGTQELNFTIKETVCPAKEEASLDKCDFKEGGVSDGYGDWASVTSEYRRKKRGEGEEEPGGGGGKKVVWCLGLLVMSSKPRREVEPLAK</sequence>
<dbReference type="Proteomes" id="UP000694559">
    <property type="component" value="Unplaced"/>
</dbReference>
<evidence type="ECO:0000256" key="2">
    <source>
        <dbReference type="SAM" id="SignalP"/>
    </source>
</evidence>
<protein>
    <recommendedName>
        <fullName evidence="5">Vipericidin</fullName>
    </recommendedName>
</protein>
<dbReference type="GO" id="GO:0006952">
    <property type="term" value="P:defense response"/>
    <property type="evidence" value="ECO:0007669"/>
    <property type="project" value="InterPro"/>
</dbReference>
<dbReference type="AlphaFoldDB" id="A0A8C6XU16"/>
<feature type="chain" id="PRO_5034488897" description="Vipericidin" evidence="2">
    <location>
        <begin position="26"/>
        <end position="148"/>
    </location>
</feature>
<dbReference type="Gene3D" id="3.10.450.10">
    <property type="match status" value="1"/>
</dbReference>
<dbReference type="Ensembl" id="ENSNNAT00000020371.1">
    <property type="protein sequence ID" value="ENSNNAP00000019404.1"/>
    <property type="gene ID" value="ENSNNAG00000012844.1"/>
</dbReference>
<evidence type="ECO:0000313" key="3">
    <source>
        <dbReference type="Ensembl" id="ENSNNAP00000019404.1"/>
    </source>
</evidence>
<evidence type="ECO:0000256" key="1">
    <source>
        <dbReference type="SAM" id="MobiDB-lite"/>
    </source>
</evidence>
<feature type="region of interest" description="Disordered" evidence="1">
    <location>
        <begin position="105"/>
        <end position="125"/>
    </location>
</feature>
<dbReference type="Pfam" id="PF00666">
    <property type="entry name" value="Cathelicidins"/>
    <property type="match status" value="1"/>
</dbReference>
<dbReference type="InterPro" id="IPR018216">
    <property type="entry name" value="Cathelicidin_CS"/>
</dbReference>
<dbReference type="InterPro" id="IPR046350">
    <property type="entry name" value="Cystatin_sf"/>
</dbReference>
<dbReference type="SUPFAM" id="SSF54403">
    <property type="entry name" value="Cystatin/monellin"/>
    <property type="match status" value="1"/>
</dbReference>
<proteinExistence type="predicted"/>
<evidence type="ECO:0000313" key="4">
    <source>
        <dbReference type="Proteomes" id="UP000694559"/>
    </source>
</evidence>
<evidence type="ECO:0008006" key="5">
    <source>
        <dbReference type="Google" id="ProtNLM"/>
    </source>
</evidence>
<feature type="signal peptide" evidence="2">
    <location>
        <begin position="1"/>
        <end position="25"/>
    </location>
</feature>
<dbReference type="GeneTree" id="ENSGT00390000000410"/>
<dbReference type="PROSITE" id="PS00947">
    <property type="entry name" value="CATHELICIDINS_2"/>
    <property type="match status" value="1"/>
</dbReference>